<organism evidence="2 3">
    <name type="scientific">Hebeloma cylindrosporum</name>
    <dbReference type="NCBI Taxonomy" id="76867"/>
    <lineage>
        <taxon>Eukaryota</taxon>
        <taxon>Fungi</taxon>
        <taxon>Dikarya</taxon>
        <taxon>Basidiomycota</taxon>
        <taxon>Agaricomycotina</taxon>
        <taxon>Agaricomycetes</taxon>
        <taxon>Agaricomycetidae</taxon>
        <taxon>Agaricales</taxon>
        <taxon>Agaricineae</taxon>
        <taxon>Hymenogastraceae</taxon>
        <taxon>Hebeloma</taxon>
    </lineage>
</organism>
<evidence type="ECO:0000313" key="3">
    <source>
        <dbReference type="Proteomes" id="UP000053424"/>
    </source>
</evidence>
<dbReference type="HOGENOM" id="CLU_044866_0_0_1"/>
<protein>
    <recommendedName>
        <fullName evidence="1">DUF6699 domain-containing protein</fullName>
    </recommendedName>
</protein>
<evidence type="ECO:0000259" key="1">
    <source>
        <dbReference type="Pfam" id="PF20415"/>
    </source>
</evidence>
<sequence length="369" mass="41464">MASQGRLPYEHHGGFYRGLAPGDDLTKPWEWSPVSNHFLPLSPLKPVFELPRAASTSPVSTLPSPTISIVRFPLTERGIWARIKRFIKSGKLSVNEEIVIPAHEPVHASIPKIEAHEWKQYGYWARPIIDDLVCINSPVTSEKTIRTEDLSTLIQSMRGPGPEDNHNERWIPGIKHPALPPRPSRWKDPVPGEPLPFPWEVQINPFLQHVLWGPSPLSWCLSTHPVGGAYYGRGRGPHSQACTGPDRAQPATWPFLTHMYFNAVAGDTAPRFPWPFTVSNPRGIKVGDVLLGVYDTFNTAVTEDEKLSWPPMRRNAAERALKHRCELLSVYQPFEDIMRRCDALGGVMYFRGIEPTIDGGGWMVTFGTH</sequence>
<reference evidence="2 3" key="1">
    <citation type="submission" date="2014-04" db="EMBL/GenBank/DDBJ databases">
        <authorList>
            <consortium name="DOE Joint Genome Institute"/>
            <person name="Kuo A."/>
            <person name="Gay G."/>
            <person name="Dore J."/>
            <person name="Kohler A."/>
            <person name="Nagy L.G."/>
            <person name="Floudas D."/>
            <person name="Copeland A."/>
            <person name="Barry K.W."/>
            <person name="Cichocki N."/>
            <person name="Veneault-Fourrey C."/>
            <person name="LaButti K."/>
            <person name="Lindquist E.A."/>
            <person name="Lipzen A."/>
            <person name="Lundell T."/>
            <person name="Morin E."/>
            <person name="Murat C."/>
            <person name="Sun H."/>
            <person name="Tunlid A."/>
            <person name="Henrissat B."/>
            <person name="Grigoriev I.V."/>
            <person name="Hibbett D.S."/>
            <person name="Martin F."/>
            <person name="Nordberg H.P."/>
            <person name="Cantor M.N."/>
            <person name="Hua S.X."/>
        </authorList>
    </citation>
    <scope>NUCLEOTIDE SEQUENCE [LARGE SCALE GENOMIC DNA]</scope>
    <source>
        <strain evidence="3">h7</strain>
    </source>
</reference>
<dbReference type="EMBL" id="KN831768">
    <property type="protein sequence ID" value="KIM48839.1"/>
    <property type="molecule type" value="Genomic_DNA"/>
</dbReference>
<dbReference type="InterPro" id="IPR046522">
    <property type="entry name" value="DUF6699"/>
</dbReference>
<dbReference type="AlphaFoldDB" id="A0A0C3CXF3"/>
<proteinExistence type="predicted"/>
<dbReference type="STRING" id="686832.A0A0C3CXF3"/>
<name>A0A0C3CXF3_HEBCY</name>
<dbReference type="OrthoDB" id="3202436at2759"/>
<dbReference type="Proteomes" id="UP000053424">
    <property type="component" value="Unassembled WGS sequence"/>
</dbReference>
<dbReference type="Pfam" id="PF20415">
    <property type="entry name" value="DUF6699"/>
    <property type="match status" value="1"/>
</dbReference>
<feature type="domain" description="DUF6699" evidence="1">
    <location>
        <begin position="237"/>
        <end position="356"/>
    </location>
</feature>
<reference evidence="3" key="2">
    <citation type="submission" date="2015-01" db="EMBL/GenBank/DDBJ databases">
        <title>Evolutionary Origins and Diversification of the Mycorrhizal Mutualists.</title>
        <authorList>
            <consortium name="DOE Joint Genome Institute"/>
            <consortium name="Mycorrhizal Genomics Consortium"/>
            <person name="Kohler A."/>
            <person name="Kuo A."/>
            <person name="Nagy L.G."/>
            <person name="Floudas D."/>
            <person name="Copeland A."/>
            <person name="Barry K.W."/>
            <person name="Cichocki N."/>
            <person name="Veneault-Fourrey C."/>
            <person name="LaButti K."/>
            <person name="Lindquist E.A."/>
            <person name="Lipzen A."/>
            <person name="Lundell T."/>
            <person name="Morin E."/>
            <person name="Murat C."/>
            <person name="Riley R."/>
            <person name="Ohm R."/>
            <person name="Sun H."/>
            <person name="Tunlid A."/>
            <person name="Henrissat B."/>
            <person name="Grigoriev I.V."/>
            <person name="Hibbett D.S."/>
            <person name="Martin F."/>
        </authorList>
    </citation>
    <scope>NUCLEOTIDE SEQUENCE [LARGE SCALE GENOMIC DNA]</scope>
    <source>
        <strain evidence="3">h7</strain>
    </source>
</reference>
<evidence type="ECO:0000313" key="2">
    <source>
        <dbReference type="EMBL" id="KIM48839.1"/>
    </source>
</evidence>
<accession>A0A0C3CXF3</accession>
<keyword evidence="3" id="KW-1185">Reference proteome</keyword>
<gene>
    <name evidence="2" type="ORF">M413DRAFT_21150</name>
</gene>